<dbReference type="Proteomes" id="UP000799440">
    <property type="component" value="Unassembled WGS sequence"/>
</dbReference>
<sequence length="198" mass="22746">MPRDPVSKSDQGNRNPDHGVTDAATECRLLCAKILETFPLEVREEIYSHLIDRRPCEVLTLLLPPCHEDKRYLGEAVAKELAIYCYRNIEMSFESSALAEAKTWLEQRDNHGNLRKDYVLQANLTTASLYPVRTKYCHSHHDPEGDEVAIWPTFLQENNCPSLSLKEGATVILESFIPLWGYERSNYLDENYLEAWAS</sequence>
<dbReference type="AlphaFoldDB" id="A0A6A6VMT0"/>
<name>A0A6A6VMT0_9PLEO</name>
<feature type="region of interest" description="Disordered" evidence="1">
    <location>
        <begin position="1"/>
        <end position="20"/>
    </location>
</feature>
<keyword evidence="3" id="KW-1185">Reference proteome</keyword>
<evidence type="ECO:0000313" key="3">
    <source>
        <dbReference type="Proteomes" id="UP000799440"/>
    </source>
</evidence>
<organism evidence="2 3">
    <name type="scientific">Sporormia fimetaria CBS 119925</name>
    <dbReference type="NCBI Taxonomy" id="1340428"/>
    <lineage>
        <taxon>Eukaryota</taxon>
        <taxon>Fungi</taxon>
        <taxon>Dikarya</taxon>
        <taxon>Ascomycota</taxon>
        <taxon>Pezizomycotina</taxon>
        <taxon>Dothideomycetes</taxon>
        <taxon>Pleosporomycetidae</taxon>
        <taxon>Pleosporales</taxon>
        <taxon>Sporormiaceae</taxon>
        <taxon>Sporormia</taxon>
    </lineage>
</organism>
<accession>A0A6A6VMT0</accession>
<dbReference type="EMBL" id="MU006563">
    <property type="protein sequence ID" value="KAF2750870.1"/>
    <property type="molecule type" value="Genomic_DNA"/>
</dbReference>
<gene>
    <name evidence="2" type="ORF">M011DRAFT_507233</name>
</gene>
<protein>
    <submittedName>
        <fullName evidence="2">Uncharacterized protein</fullName>
    </submittedName>
</protein>
<evidence type="ECO:0000313" key="2">
    <source>
        <dbReference type="EMBL" id="KAF2750870.1"/>
    </source>
</evidence>
<evidence type="ECO:0000256" key="1">
    <source>
        <dbReference type="SAM" id="MobiDB-lite"/>
    </source>
</evidence>
<reference evidence="2" key="1">
    <citation type="journal article" date="2020" name="Stud. Mycol.">
        <title>101 Dothideomycetes genomes: a test case for predicting lifestyles and emergence of pathogens.</title>
        <authorList>
            <person name="Haridas S."/>
            <person name="Albert R."/>
            <person name="Binder M."/>
            <person name="Bloem J."/>
            <person name="Labutti K."/>
            <person name="Salamov A."/>
            <person name="Andreopoulos B."/>
            <person name="Baker S."/>
            <person name="Barry K."/>
            <person name="Bills G."/>
            <person name="Bluhm B."/>
            <person name="Cannon C."/>
            <person name="Castanera R."/>
            <person name="Culley D."/>
            <person name="Daum C."/>
            <person name="Ezra D."/>
            <person name="Gonzalez J."/>
            <person name="Henrissat B."/>
            <person name="Kuo A."/>
            <person name="Liang C."/>
            <person name="Lipzen A."/>
            <person name="Lutzoni F."/>
            <person name="Magnuson J."/>
            <person name="Mondo S."/>
            <person name="Nolan M."/>
            <person name="Ohm R."/>
            <person name="Pangilinan J."/>
            <person name="Park H.-J."/>
            <person name="Ramirez L."/>
            <person name="Alfaro M."/>
            <person name="Sun H."/>
            <person name="Tritt A."/>
            <person name="Yoshinaga Y."/>
            <person name="Zwiers L.-H."/>
            <person name="Turgeon B."/>
            <person name="Goodwin S."/>
            <person name="Spatafora J."/>
            <person name="Crous P."/>
            <person name="Grigoriev I."/>
        </authorList>
    </citation>
    <scope>NUCLEOTIDE SEQUENCE</scope>
    <source>
        <strain evidence="2">CBS 119925</strain>
    </source>
</reference>
<proteinExistence type="predicted"/>